<proteinExistence type="predicted"/>
<feature type="compositionally biased region" description="Polar residues" evidence="1">
    <location>
        <begin position="80"/>
        <end position="90"/>
    </location>
</feature>
<dbReference type="AlphaFoldDB" id="A0A9D3UU58"/>
<dbReference type="Proteomes" id="UP000828251">
    <property type="component" value="Unassembled WGS sequence"/>
</dbReference>
<evidence type="ECO:0000256" key="1">
    <source>
        <dbReference type="SAM" id="MobiDB-lite"/>
    </source>
</evidence>
<keyword evidence="3" id="KW-1185">Reference proteome</keyword>
<accession>A0A9D3UU58</accession>
<sequence length="104" mass="11350">MLGLRCYALGGESNEKGLYNPALNVRCSFAAFHRASFKMDTVTRNWVKVDHPNPQKVDNEGLEEEHDEILPTEQAPPPTSLSAQPSAPSHSGNLAAAIFSVFLL</sequence>
<reference evidence="2 3" key="1">
    <citation type="journal article" date="2021" name="Plant Biotechnol. J.">
        <title>Multi-omics assisted identification of the key and species-specific regulatory components of drought-tolerant mechanisms in Gossypium stocksii.</title>
        <authorList>
            <person name="Yu D."/>
            <person name="Ke L."/>
            <person name="Zhang D."/>
            <person name="Wu Y."/>
            <person name="Sun Y."/>
            <person name="Mei J."/>
            <person name="Sun J."/>
            <person name="Sun Y."/>
        </authorList>
    </citation>
    <scope>NUCLEOTIDE SEQUENCE [LARGE SCALE GENOMIC DNA]</scope>
    <source>
        <strain evidence="3">cv. E1</strain>
        <tissue evidence="2">Leaf</tissue>
    </source>
</reference>
<dbReference type="EMBL" id="JAIQCV010000010">
    <property type="protein sequence ID" value="KAH1057498.1"/>
    <property type="molecule type" value="Genomic_DNA"/>
</dbReference>
<gene>
    <name evidence="2" type="ORF">J1N35_035563</name>
</gene>
<evidence type="ECO:0000313" key="3">
    <source>
        <dbReference type="Proteomes" id="UP000828251"/>
    </source>
</evidence>
<organism evidence="2 3">
    <name type="scientific">Gossypium stocksii</name>
    <dbReference type="NCBI Taxonomy" id="47602"/>
    <lineage>
        <taxon>Eukaryota</taxon>
        <taxon>Viridiplantae</taxon>
        <taxon>Streptophyta</taxon>
        <taxon>Embryophyta</taxon>
        <taxon>Tracheophyta</taxon>
        <taxon>Spermatophyta</taxon>
        <taxon>Magnoliopsida</taxon>
        <taxon>eudicotyledons</taxon>
        <taxon>Gunneridae</taxon>
        <taxon>Pentapetalae</taxon>
        <taxon>rosids</taxon>
        <taxon>malvids</taxon>
        <taxon>Malvales</taxon>
        <taxon>Malvaceae</taxon>
        <taxon>Malvoideae</taxon>
        <taxon>Gossypium</taxon>
    </lineage>
</organism>
<feature type="region of interest" description="Disordered" evidence="1">
    <location>
        <begin position="50"/>
        <end position="90"/>
    </location>
</feature>
<name>A0A9D3UU58_9ROSI</name>
<evidence type="ECO:0000313" key="2">
    <source>
        <dbReference type="EMBL" id="KAH1057498.1"/>
    </source>
</evidence>
<feature type="compositionally biased region" description="Basic and acidic residues" evidence="1">
    <location>
        <begin position="50"/>
        <end position="59"/>
    </location>
</feature>
<protein>
    <submittedName>
        <fullName evidence="2">Uncharacterized protein</fullName>
    </submittedName>
</protein>
<comment type="caution">
    <text evidence="2">The sequence shown here is derived from an EMBL/GenBank/DDBJ whole genome shotgun (WGS) entry which is preliminary data.</text>
</comment>